<evidence type="ECO:0000313" key="3">
    <source>
        <dbReference type="EMBL" id="KAK0063452.1"/>
    </source>
</evidence>
<feature type="region of interest" description="Disordered" evidence="1">
    <location>
        <begin position="52"/>
        <end position="72"/>
    </location>
</feature>
<dbReference type="InterPro" id="IPR003609">
    <property type="entry name" value="Pan_app"/>
</dbReference>
<dbReference type="AlphaFoldDB" id="A0AAD8FFU3"/>
<dbReference type="PROSITE" id="PS50948">
    <property type="entry name" value="PAN"/>
    <property type="match status" value="1"/>
</dbReference>
<evidence type="ECO:0000259" key="2">
    <source>
        <dbReference type="PROSITE" id="PS50948"/>
    </source>
</evidence>
<reference evidence="3" key="1">
    <citation type="journal article" date="2023" name="PLoS Negl. Trop. Dis.">
        <title>A genome sequence for Biomphalaria pfeifferi, the major vector snail for the human-infecting parasite Schistosoma mansoni.</title>
        <authorList>
            <person name="Bu L."/>
            <person name="Lu L."/>
            <person name="Laidemitt M.R."/>
            <person name="Zhang S.M."/>
            <person name="Mutuku M."/>
            <person name="Mkoji G."/>
            <person name="Steinauer M."/>
            <person name="Loker E.S."/>
        </authorList>
    </citation>
    <scope>NUCLEOTIDE SEQUENCE</scope>
    <source>
        <strain evidence="3">KasaAsao</strain>
    </source>
</reference>
<sequence>MTPVDVSTRRMTPVDVSTRRMTPVDVSTRRMTPVDVSTRCMTPLDVSTRRMTPVDVSTRRMTPVDVSTRRMTPVDVSTRRLTPVDVSTRRMTPVDVSTRCMTPVDVSTRRMTPVDVSTRPTDAFGSPCSSNSNCKLANTICVDNMCQCDAGWSYSQNTLQCVRSCLQYGTMFTKIKQSYISGNDLITLTAPQYITANGCGQACVAVTSFTCLSFELDTTFGRCYLQSVTPFLVSLLDFLQLLGTTVDYYQRNCAYV</sequence>
<feature type="domain" description="Apple" evidence="2">
    <location>
        <begin position="165"/>
        <end position="253"/>
    </location>
</feature>
<evidence type="ECO:0000256" key="1">
    <source>
        <dbReference type="SAM" id="MobiDB-lite"/>
    </source>
</evidence>
<comment type="caution">
    <text evidence="3">The sequence shown here is derived from an EMBL/GenBank/DDBJ whole genome shotgun (WGS) entry which is preliminary data.</text>
</comment>
<gene>
    <name evidence="3" type="ORF">Bpfe_007093</name>
</gene>
<name>A0AAD8FFU3_BIOPF</name>
<protein>
    <recommendedName>
        <fullName evidence="2">Apple domain-containing protein</fullName>
    </recommendedName>
</protein>
<reference evidence="3" key="2">
    <citation type="submission" date="2023-04" db="EMBL/GenBank/DDBJ databases">
        <authorList>
            <person name="Bu L."/>
            <person name="Lu L."/>
            <person name="Laidemitt M.R."/>
            <person name="Zhang S.M."/>
            <person name="Mutuku M."/>
            <person name="Mkoji G."/>
            <person name="Steinauer M."/>
            <person name="Loker E.S."/>
        </authorList>
    </citation>
    <scope>NUCLEOTIDE SEQUENCE</scope>
    <source>
        <strain evidence="3">KasaAsao</strain>
        <tissue evidence="3">Whole Snail</tissue>
    </source>
</reference>
<dbReference type="SUPFAM" id="SSF57414">
    <property type="entry name" value="Hairpin loop containing domain-like"/>
    <property type="match status" value="1"/>
</dbReference>
<accession>A0AAD8FFU3</accession>
<dbReference type="EMBL" id="JASAOG010000021">
    <property type="protein sequence ID" value="KAK0063452.1"/>
    <property type="molecule type" value="Genomic_DNA"/>
</dbReference>
<organism evidence="3 4">
    <name type="scientific">Biomphalaria pfeifferi</name>
    <name type="common">Bloodfluke planorb</name>
    <name type="synonym">Freshwater snail</name>
    <dbReference type="NCBI Taxonomy" id="112525"/>
    <lineage>
        <taxon>Eukaryota</taxon>
        <taxon>Metazoa</taxon>
        <taxon>Spiralia</taxon>
        <taxon>Lophotrochozoa</taxon>
        <taxon>Mollusca</taxon>
        <taxon>Gastropoda</taxon>
        <taxon>Heterobranchia</taxon>
        <taxon>Euthyneura</taxon>
        <taxon>Panpulmonata</taxon>
        <taxon>Hygrophila</taxon>
        <taxon>Lymnaeoidea</taxon>
        <taxon>Planorbidae</taxon>
        <taxon>Biomphalaria</taxon>
    </lineage>
</organism>
<keyword evidence="4" id="KW-1185">Reference proteome</keyword>
<dbReference type="Proteomes" id="UP001233172">
    <property type="component" value="Unassembled WGS sequence"/>
</dbReference>
<proteinExistence type="predicted"/>
<feature type="region of interest" description="Disordered" evidence="1">
    <location>
        <begin position="1"/>
        <end position="32"/>
    </location>
</feature>
<evidence type="ECO:0000313" key="4">
    <source>
        <dbReference type="Proteomes" id="UP001233172"/>
    </source>
</evidence>